<keyword evidence="6 8" id="KW-1133">Transmembrane helix</keyword>
<feature type="transmembrane region" description="Helical" evidence="8">
    <location>
        <begin position="158"/>
        <end position="178"/>
    </location>
</feature>
<feature type="transmembrane region" description="Helical" evidence="8">
    <location>
        <begin position="89"/>
        <end position="114"/>
    </location>
</feature>
<dbReference type="GO" id="GO:0034204">
    <property type="term" value="P:lipid translocation"/>
    <property type="evidence" value="ECO:0007669"/>
    <property type="project" value="TreeGrafter"/>
</dbReference>
<evidence type="ECO:0000256" key="1">
    <source>
        <dbReference type="ARBA" id="ARBA00004651"/>
    </source>
</evidence>
<reference evidence="9 10" key="1">
    <citation type="journal article" date="2016" name="Nat. Commun.">
        <title>Thousands of microbial genomes shed light on interconnected biogeochemical processes in an aquifer system.</title>
        <authorList>
            <person name="Anantharaman K."/>
            <person name="Brown C.T."/>
            <person name="Hug L.A."/>
            <person name="Sharon I."/>
            <person name="Castelle C.J."/>
            <person name="Probst A.J."/>
            <person name="Thomas B.C."/>
            <person name="Singh A."/>
            <person name="Wilkins M.J."/>
            <person name="Karaoz U."/>
            <person name="Brodie E.L."/>
            <person name="Williams K.H."/>
            <person name="Hubbard S.S."/>
            <person name="Banfield J.F."/>
        </authorList>
    </citation>
    <scope>NUCLEOTIDE SEQUENCE [LARGE SCALE GENOMIC DNA]</scope>
</reference>
<feature type="transmembrane region" description="Helical" evidence="8">
    <location>
        <begin position="45"/>
        <end position="68"/>
    </location>
</feature>
<gene>
    <name evidence="9" type="ORF">A3A70_02530</name>
</gene>
<dbReference type="InterPro" id="IPR004268">
    <property type="entry name" value="MurJ"/>
</dbReference>
<keyword evidence="3 8" id="KW-0812">Transmembrane</keyword>
<keyword evidence="2" id="KW-1003">Cell membrane</keyword>
<sequence>MSRNRLIAIDSVNATIATLLMQGAAFALTILVARSYGATSTTDAWFIALSIPGLYTAALFGALKAVFVPVFSEAVKKHPEDEKLILGSAYFLIILSSCLIAILLYFLLPFIISYAAGGLNSASRVTALDLSREVLPLVVLTSIIGLMDTIYNAHQKFLAPIFTPFIRTATVFIGVYFFRGPLGIHALSYSSVLGEALQLLILAYILKRQNMFVGIRATIHPAIKRMTHLAMPPLASSFVLEFNPLVDKIMIASTAVGSITALNIANSWNEIPLLLLGTGGFMSVILSHWSKMKAETSLETVVKSVEESLLMVSYLLIPVLAVFFAFRYPIINFFYANRQFTQEGVSNVVLLWGILIIGVLPNMLWRILVRFYHVMQDTKTPFWIGMFRSVLNILLNIIFKHFWGLPGIALSTSITAVLLFSGNFILIDRRVRSFRLIYLVKKWLVMVFIGIIMTLVCLVSYNFTQPLLQSLGRSSALISMSIGGLAGVLVYQFIAQVLGVQEARVVYSEFNKKLKFW</sequence>
<evidence type="ECO:0000313" key="10">
    <source>
        <dbReference type="Proteomes" id="UP000178964"/>
    </source>
</evidence>
<evidence type="ECO:0000313" key="9">
    <source>
        <dbReference type="EMBL" id="OGC59299.1"/>
    </source>
</evidence>
<evidence type="ECO:0000256" key="4">
    <source>
        <dbReference type="ARBA" id="ARBA00022960"/>
    </source>
</evidence>
<dbReference type="STRING" id="1802627.A3A70_02530"/>
<feature type="transmembrane region" description="Helical" evidence="8">
    <location>
        <begin position="405"/>
        <end position="427"/>
    </location>
</feature>
<dbReference type="GO" id="GO:0009252">
    <property type="term" value="P:peptidoglycan biosynthetic process"/>
    <property type="evidence" value="ECO:0007669"/>
    <property type="project" value="UniProtKB-KW"/>
</dbReference>
<evidence type="ECO:0000256" key="3">
    <source>
        <dbReference type="ARBA" id="ARBA00022692"/>
    </source>
</evidence>
<feature type="transmembrane region" description="Helical" evidence="8">
    <location>
        <begin position="12"/>
        <end position="33"/>
    </location>
</feature>
<dbReference type="GO" id="GO:0008360">
    <property type="term" value="P:regulation of cell shape"/>
    <property type="evidence" value="ECO:0007669"/>
    <property type="project" value="UniProtKB-KW"/>
</dbReference>
<keyword evidence="4" id="KW-0133">Cell shape</keyword>
<name>A0A1F4VQ90_UNCKA</name>
<feature type="transmembrane region" description="Helical" evidence="8">
    <location>
        <begin position="350"/>
        <end position="369"/>
    </location>
</feature>
<comment type="subcellular location">
    <subcellularLocation>
        <location evidence="1">Cell membrane</location>
        <topology evidence="1">Multi-pass membrane protein</topology>
    </subcellularLocation>
</comment>
<feature type="transmembrane region" description="Helical" evidence="8">
    <location>
        <begin position="443"/>
        <end position="463"/>
    </location>
</feature>
<feature type="transmembrane region" description="Helical" evidence="8">
    <location>
        <begin position="271"/>
        <end position="289"/>
    </location>
</feature>
<evidence type="ECO:0000256" key="8">
    <source>
        <dbReference type="SAM" id="Phobius"/>
    </source>
</evidence>
<dbReference type="AlphaFoldDB" id="A0A1F4VQ90"/>
<evidence type="ECO:0000256" key="2">
    <source>
        <dbReference type="ARBA" id="ARBA00022475"/>
    </source>
</evidence>
<evidence type="ECO:0000256" key="7">
    <source>
        <dbReference type="ARBA" id="ARBA00023136"/>
    </source>
</evidence>
<evidence type="ECO:0008006" key="11">
    <source>
        <dbReference type="Google" id="ProtNLM"/>
    </source>
</evidence>
<dbReference type="PANTHER" id="PTHR47019">
    <property type="entry name" value="LIPID II FLIPPASE MURJ"/>
    <property type="match status" value="1"/>
</dbReference>
<dbReference type="Pfam" id="PF03023">
    <property type="entry name" value="MurJ"/>
    <property type="match status" value="1"/>
</dbReference>
<evidence type="ECO:0000256" key="5">
    <source>
        <dbReference type="ARBA" id="ARBA00022984"/>
    </source>
</evidence>
<comment type="caution">
    <text evidence="9">The sequence shown here is derived from an EMBL/GenBank/DDBJ whole genome shotgun (WGS) entry which is preliminary data.</text>
</comment>
<dbReference type="PANTHER" id="PTHR47019:SF1">
    <property type="entry name" value="LIPID II FLIPPASE MURJ"/>
    <property type="match status" value="1"/>
</dbReference>
<dbReference type="EMBL" id="MEVK01000018">
    <property type="protein sequence ID" value="OGC59299.1"/>
    <property type="molecule type" value="Genomic_DNA"/>
</dbReference>
<keyword evidence="5" id="KW-0573">Peptidoglycan synthesis</keyword>
<dbReference type="InterPro" id="IPR051050">
    <property type="entry name" value="Lipid_II_flippase_MurJ/MviN"/>
</dbReference>
<feature type="transmembrane region" description="Helical" evidence="8">
    <location>
        <begin position="475"/>
        <end position="494"/>
    </location>
</feature>
<feature type="transmembrane region" description="Helical" evidence="8">
    <location>
        <begin position="309"/>
        <end position="330"/>
    </location>
</feature>
<proteinExistence type="predicted"/>
<keyword evidence="7 8" id="KW-0472">Membrane</keyword>
<accession>A0A1F4VQ90</accession>
<dbReference type="GO" id="GO:0015648">
    <property type="term" value="F:lipid-linked peptidoglycan transporter activity"/>
    <property type="evidence" value="ECO:0007669"/>
    <property type="project" value="TreeGrafter"/>
</dbReference>
<organism evidence="9 10">
    <name type="scientific">candidate division WWE3 bacterium RIFCSPLOWO2_01_FULL_42_11</name>
    <dbReference type="NCBI Taxonomy" id="1802627"/>
    <lineage>
        <taxon>Bacteria</taxon>
        <taxon>Katanobacteria</taxon>
    </lineage>
</organism>
<feature type="transmembrane region" description="Helical" evidence="8">
    <location>
        <begin position="184"/>
        <end position="206"/>
    </location>
</feature>
<dbReference type="Proteomes" id="UP000178964">
    <property type="component" value="Unassembled WGS sequence"/>
</dbReference>
<dbReference type="PRINTS" id="PR01806">
    <property type="entry name" value="VIRFACTRMVIN"/>
</dbReference>
<protein>
    <recommendedName>
        <fullName evidence="11">Lipid II flippase MurJ</fullName>
    </recommendedName>
</protein>
<dbReference type="GO" id="GO:0005886">
    <property type="term" value="C:plasma membrane"/>
    <property type="evidence" value="ECO:0007669"/>
    <property type="project" value="UniProtKB-SubCell"/>
</dbReference>
<evidence type="ECO:0000256" key="6">
    <source>
        <dbReference type="ARBA" id="ARBA00022989"/>
    </source>
</evidence>